<gene>
    <name evidence="1" type="ORF">LCGC14_1384450</name>
</gene>
<sequence length="66" mass="7670">MLKPILESTVIYARPGGLRYHLDRQCQMLQGGDFERLGYVQVTKEAIKKRKLNPCVCAFENSRRRS</sequence>
<protein>
    <submittedName>
        <fullName evidence="1">Uncharacterized protein</fullName>
    </submittedName>
</protein>
<comment type="caution">
    <text evidence="1">The sequence shown here is derived from an EMBL/GenBank/DDBJ whole genome shotgun (WGS) entry which is preliminary data.</text>
</comment>
<reference evidence="1" key="1">
    <citation type="journal article" date="2015" name="Nature">
        <title>Complex archaea that bridge the gap between prokaryotes and eukaryotes.</title>
        <authorList>
            <person name="Spang A."/>
            <person name="Saw J.H."/>
            <person name="Jorgensen S.L."/>
            <person name="Zaremba-Niedzwiedzka K."/>
            <person name="Martijn J."/>
            <person name="Lind A.E."/>
            <person name="van Eijk R."/>
            <person name="Schleper C."/>
            <person name="Guy L."/>
            <person name="Ettema T.J."/>
        </authorList>
    </citation>
    <scope>NUCLEOTIDE SEQUENCE</scope>
</reference>
<dbReference type="AlphaFoldDB" id="A0A0F9K1R2"/>
<evidence type="ECO:0000313" key="1">
    <source>
        <dbReference type="EMBL" id="KKM76009.1"/>
    </source>
</evidence>
<organism evidence="1">
    <name type="scientific">marine sediment metagenome</name>
    <dbReference type="NCBI Taxonomy" id="412755"/>
    <lineage>
        <taxon>unclassified sequences</taxon>
        <taxon>metagenomes</taxon>
        <taxon>ecological metagenomes</taxon>
    </lineage>
</organism>
<dbReference type="EMBL" id="LAZR01008879">
    <property type="protein sequence ID" value="KKM76009.1"/>
    <property type="molecule type" value="Genomic_DNA"/>
</dbReference>
<proteinExistence type="predicted"/>
<name>A0A0F9K1R2_9ZZZZ</name>
<accession>A0A0F9K1R2</accession>